<organism evidence="1 2">
    <name type="scientific">Dehalobacterium formicoaceticum</name>
    <dbReference type="NCBI Taxonomy" id="51515"/>
    <lineage>
        <taxon>Bacteria</taxon>
        <taxon>Bacillati</taxon>
        <taxon>Bacillota</taxon>
        <taxon>Clostridia</taxon>
        <taxon>Eubacteriales</taxon>
        <taxon>Peptococcaceae</taxon>
        <taxon>Dehalobacterium</taxon>
    </lineage>
</organism>
<dbReference type="Pfam" id="PF14035">
    <property type="entry name" value="YlzJ"/>
    <property type="match status" value="1"/>
</dbReference>
<dbReference type="InterPro" id="IPR025619">
    <property type="entry name" value="YlzJ"/>
</dbReference>
<protein>
    <submittedName>
        <fullName evidence="1">YlzJ-like family protein</fullName>
    </submittedName>
</protein>
<gene>
    <name evidence="1" type="ORF">NVS47_10385</name>
</gene>
<proteinExistence type="predicted"/>
<comment type="caution">
    <text evidence="1">The sequence shown here is derived from an EMBL/GenBank/DDBJ whole genome shotgun (WGS) entry which is preliminary data.</text>
</comment>
<evidence type="ECO:0000313" key="1">
    <source>
        <dbReference type="EMBL" id="MCR6545913.1"/>
    </source>
</evidence>
<dbReference type="EMBL" id="JANPWE010000004">
    <property type="protein sequence ID" value="MCR6545913.1"/>
    <property type="molecule type" value="Genomic_DNA"/>
</dbReference>
<reference evidence="1 2" key="1">
    <citation type="submission" date="2022-08" db="EMBL/GenBank/DDBJ databases">
        <title>Proteogenomics of the novel Dehalobacterium formicoaceticum strain EZ94 highlights a key role of methyltransferases during anaerobic dichloromethane degradation.</title>
        <authorList>
            <person name="Wasmund K."/>
        </authorList>
    </citation>
    <scope>NUCLEOTIDE SEQUENCE [LARGE SCALE GENOMIC DNA]</scope>
    <source>
        <strain evidence="1 2">EZ94</strain>
    </source>
</reference>
<dbReference type="RefSeq" id="WP_157677465.1">
    <property type="nucleotide sequence ID" value="NZ_CP022121.1"/>
</dbReference>
<sequence length="66" mass="7713">MLWTIMPEEMILEGYDQKREYQVKKFMGRDFIVESGENNQDVIVQLLSTDPNDFLKQSFGPGNGFH</sequence>
<name>A0ABT1Y4V7_9FIRM</name>
<dbReference type="Proteomes" id="UP001524944">
    <property type="component" value="Unassembled WGS sequence"/>
</dbReference>
<accession>A0ABT1Y4V7</accession>
<keyword evidence="2" id="KW-1185">Reference proteome</keyword>
<evidence type="ECO:0000313" key="2">
    <source>
        <dbReference type="Proteomes" id="UP001524944"/>
    </source>
</evidence>